<feature type="transmembrane region" description="Helical" evidence="1">
    <location>
        <begin position="53"/>
        <end position="74"/>
    </location>
</feature>
<dbReference type="Proteomes" id="UP000004562">
    <property type="component" value="Unassembled WGS sequence"/>
</dbReference>
<organism evidence="2 3">
    <name type="scientific">Streptococcus sanguinis SK160</name>
    <dbReference type="NCBI Taxonomy" id="888812"/>
    <lineage>
        <taxon>Bacteria</taxon>
        <taxon>Bacillati</taxon>
        <taxon>Bacillota</taxon>
        <taxon>Bacilli</taxon>
        <taxon>Lactobacillales</taxon>
        <taxon>Streptococcaceae</taxon>
        <taxon>Streptococcus</taxon>
    </lineage>
</organism>
<dbReference type="PATRIC" id="fig|888812.3.peg.814"/>
<keyword evidence="1" id="KW-0472">Membrane</keyword>
<sequence length="331" mass="37695">MNQNEWVAQFEATYHRKPTAQEFQAAKTSGQFVTQEIPKATTIFQAKNKRRNLIVGISIAVTVLGILVFVLFGMGPKITDLDGVWINPADSISFVYELNDKKKLLNGKKDIEKLAEGDKAKADFEKFIKAENDQKIKTLADFDKHFKLNTKAIFSAYIDENKIYHLLQNDGSMIIYDSRSGINSSNDSQYIKRLRFYKVQYPKAFVGEWKIRYKNSENSKNISISDVGIVNIESDRDEEYNSSDSSRLGLYPFVDYTKLIADNPEEKLSEKEVGEKIAMIKESVSEEGYPVKSNKDIYIDINSNNYFVVVQNGKKILILDTGGTIRASLER</sequence>
<name>F0ISL1_STRSA</name>
<keyword evidence="1" id="KW-1133">Transmembrane helix</keyword>
<comment type="caution">
    <text evidence="2">The sequence shown here is derived from an EMBL/GenBank/DDBJ whole genome shotgun (WGS) entry which is preliminary data.</text>
</comment>
<dbReference type="HOGENOM" id="CLU_065364_0_0_9"/>
<evidence type="ECO:0000256" key="1">
    <source>
        <dbReference type="SAM" id="Phobius"/>
    </source>
</evidence>
<protein>
    <submittedName>
        <fullName evidence="2">Uncharacterized protein</fullName>
    </submittedName>
</protein>
<accession>F0ISL1</accession>
<reference evidence="2 3" key="1">
    <citation type="submission" date="2011-02" db="EMBL/GenBank/DDBJ databases">
        <authorList>
            <person name="Muzny D."/>
            <person name="Qin X."/>
            <person name="Deng J."/>
            <person name="Jiang H."/>
            <person name="Liu Y."/>
            <person name="Qu J."/>
            <person name="Song X.-Z."/>
            <person name="Zhang L."/>
            <person name="Thornton R."/>
            <person name="Coyle M."/>
            <person name="Francisco L."/>
            <person name="Jackson L."/>
            <person name="Javaid M."/>
            <person name="Korchina V."/>
            <person name="Kovar C."/>
            <person name="Mata R."/>
            <person name="Mathew T."/>
            <person name="Ngo R."/>
            <person name="Nguyen L."/>
            <person name="Nguyen N."/>
            <person name="Okwuonu G."/>
            <person name="Ongeri F."/>
            <person name="Pham C."/>
            <person name="Simmons D."/>
            <person name="Wilczek-Boney K."/>
            <person name="Hale W."/>
            <person name="Jakkamsetti A."/>
            <person name="Pham P."/>
            <person name="Ruth R."/>
            <person name="San Lucas F."/>
            <person name="Warren J."/>
            <person name="Zhang J."/>
            <person name="Zhao Z."/>
            <person name="Zhou C."/>
            <person name="Zhu D."/>
            <person name="Lee S."/>
            <person name="Bess C."/>
            <person name="Blankenburg K."/>
            <person name="Forbes L."/>
            <person name="Fu Q."/>
            <person name="Gubbala S."/>
            <person name="Hirani K."/>
            <person name="Jayaseelan J.C."/>
            <person name="Lara F."/>
            <person name="Munidasa M."/>
            <person name="Palculict T."/>
            <person name="Patil S."/>
            <person name="Pu L.-L."/>
            <person name="Saada N."/>
            <person name="Tang L."/>
            <person name="Weissenberger G."/>
            <person name="Zhu Y."/>
            <person name="Hemphill L."/>
            <person name="Shang Y."/>
            <person name="Youmans B."/>
            <person name="Ayvaz T."/>
            <person name="Ross M."/>
            <person name="Santibanez J."/>
            <person name="Aqrawi P."/>
            <person name="Gross S."/>
            <person name="Joshi V."/>
            <person name="Fowler G."/>
            <person name="Nazareth L."/>
            <person name="Reid J."/>
            <person name="Worley K."/>
            <person name="Petrosino J."/>
            <person name="Highlander S."/>
            <person name="Gibbs R."/>
        </authorList>
    </citation>
    <scope>NUCLEOTIDE SEQUENCE [LARGE SCALE GENOMIC DNA]</scope>
    <source>
        <strain evidence="2 3">SK160</strain>
    </source>
</reference>
<evidence type="ECO:0000313" key="3">
    <source>
        <dbReference type="Proteomes" id="UP000004562"/>
    </source>
</evidence>
<dbReference type="AlphaFoldDB" id="F0ISL1"/>
<proteinExistence type="predicted"/>
<dbReference type="RefSeq" id="WP_002911663.1">
    <property type="nucleotide sequence ID" value="NZ_GL872447.1"/>
</dbReference>
<keyword evidence="1" id="KW-0812">Transmembrane</keyword>
<evidence type="ECO:0000313" key="2">
    <source>
        <dbReference type="EMBL" id="EGD39338.1"/>
    </source>
</evidence>
<dbReference type="EMBL" id="AEXZ01000006">
    <property type="protein sequence ID" value="EGD39338.1"/>
    <property type="molecule type" value="Genomic_DNA"/>
</dbReference>
<gene>
    <name evidence="2" type="ORF">HMPREF9384_0823</name>
</gene>